<reference evidence="2" key="1">
    <citation type="submission" date="2018-04" db="EMBL/GenBank/DDBJ databases">
        <title>WGS assembly of Panicum hallii.</title>
        <authorList>
            <person name="Lovell J."/>
            <person name="Jenkins J."/>
            <person name="Lowry D."/>
            <person name="Mamidi S."/>
            <person name="Sreedasyam A."/>
            <person name="Weng X."/>
            <person name="Barry K."/>
            <person name="Bonette J."/>
            <person name="Campitelli B."/>
            <person name="Daum C."/>
            <person name="Gordon S."/>
            <person name="Gould B."/>
            <person name="Lipzen A."/>
            <person name="Macqueen A."/>
            <person name="Palacio-Mejia J."/>
            <person name="Plott C."/>
            <person name="Shakirov E."/>
            <person name="Shu S."/>
            <person name="Yoshinaga Y."/>
            <person name="Zane M."/>
            <person name="Rokhsar D."/>
            <person name="Grimwood J."/>
            <person name="Schmutz J."/>
            <person name="Juenger T."/>
        </authorList>
    </citation>
    <scope>NUCLEOTIDE SEQUENCE [LARGE SCALE GENOMIC DNA]</scope>
    <source>
        <strain evidence="2">FIL2</strain>
    </source>
</reference>
<dbReference type="Gramene" id="PVH36496">
    <property type="protein sequence ID" value="PVH36496"/>
    <property type="gene ID" value="PAHAL_6G084600"/>
</dbReference>
<dbReference type="Proteomes" id="UP000243499">
    <property type="component" value="Chromosome 6"/>
</dbReference>
<feature type="compositionally biased region" description="Pro residues" evidence="1">
    <location>
        <begin position="74"/>
        <end position="83"/>
    </location>
</feature>
<feature type="compositionally biased region" description="Basic and acidic residues" evidence="1">
    <location>
        <begin position="133"/>
        <end position="147"/>
    </location>
</feature>
<dbReference type="AlphaFoldDB" id="A0A2T8IFU3"/>
<feature type="region of interest" description="Disordered" evidence="1">
    <location>
        <begin position="24"/>
        <end position="91"/>
    </location>
</feature>
<dbReference type="EMBL" id="CM008051">
    <property type="protein sequence ID" value="PVH36496.1"/>
    <property type="molecule type" value="Genomic_DNA"/>
</dbReference>
<sequence length="332" mass="35852">MRATRTALLAYYPSSPVSHDVAATPLVPSNHFDDGTVGPGGPTCQREPLGAQSAPSAFPAPPVSERPSVLSQHPAPPPPPRTSPPSLIWLPPPPSDGGLLRREGASSLALLALLNWAGLARLSLLAEDGGGAIERRKAGGRPRRDGEGSDISLPPFPLPLPRGFLGECLLLEVDDGLADGRALFTLAADHSPPRVESAKHLCWFRGRVIDQMVGSKGGECGCLRLSCPNWTRRGDEIGFGPTRLLSSSLIGRRRVSFVSCDRSVCLDRQDRDCLVACFLLDSLFLSSGRFLEDWFTPQQRRTFRSSIGLCFFFRSPLYLFLSLVSFSPVPAT</sequence>
<evidence type="ECO:0000256" key="1">
    <source>
        <dbReference type="SAM" id="MobiDB-lite"/>
    </source>
</evidence>
<organism evidence="2">
    <name type="scientific">Panicum hallii</name>
    <dbReference type="NCBI Taxonomy" id="206008"/>
    <lineage>
        <taxon>Eukaryota</taxon>
        <taxon>Viridiplantae</taxon>
        <taxon>Streptophyta</taxon>
        <taxon>Embryophyta</taxon>
        <taxon>Tracheophyta</taxon>
        <taxon>Spermatophyta</taxon>
        <taxon>Magnoliopsida</taxon>
        <taxon>Liliopsida</taxon>
        <taxon>Poales</taxon>
        <taxon>Poaceae</taxon>
        <taxon>PACMAD clade</taxon>
        <taxon>Panicoideae</taxon>
        <taxon>Panicodae</taxon>
        <taxon>Paniceae</taxon>
        <taxon>Panicinae</taxon>
        <taxon>Panicum</taxon>
        <taxon>Panicum sect. Panicum</taxon>
    </lineage>
</organism>
<proteinExistence type="predicted"/>
<gene>
    <name evidence="2" type="ORF">PAHAL_6G084600</name>
</gene>
<protein>
    <submittedName>
        <fullName evidence="2">Uncharacterized protein</fullName>
    </submittedName>
</protein>
<feature type="region of interest" description="Disordered" evidence="1">
    <location>
        <begin position="133"/>
        <end position="154"/>
    </location>
</feature>
<accession>A0A2T8IFU3</accession>
<name>A0A2T8IFU3_9POAL</name>
<evidence type="ECO:0000313" key="2">
    <source>
        <dbReference type="EMBL" id="PVH36496.1"/>
    </source>
</evidence>